<reference evidence="1 2" key="1">
    <citation type="submission" date="2020-04" db="EMBL/GenBank/DDBJ databases">
        <title>Plant Genome Project.</title>
        <authorList>
            <person name="Zhang R.-G."/>
        </authorList>
    </citation>
    <scope>NUCLEOTIDE SEQUENCE [LARGE SCALE GENOMIC DNA]</scope>
    <source>
        <strain evidence="1">YNK0</strain>
        <tissue evidence="1">Leaf</tissue>
    </source>
</reference>
<dbReference type="AlphaFoldDB" id="A0A834Z7U9"/>
<name>A0A834Z7U9_TETSI</name>
<gene>
    <name evidence="1" type="ORF">HHK36_014268</name>
</gene>
<accession>A0A834Z7U9</accession>
<keyword evidence="2" id="KW-1185">Reference proteome</keyword>
<protein>
    <submittedName>
        <fullName evidence="1">Uncharacterized protein</fullName>
    </submittedName>
</protein>
<dbReference type="PANTHER" id="PTHR36484:SF2">
    <property type="entry name" value="OS01G0558700 PROTEIN"/>
    <property type="match status" value="1"/>
</dbReference>
<dbReference type="OMA" id="YSCLEIK"/>
<dbReference type="Proteomes" id="UP000655225">
    <property type="component" value="Unassembled WGS sequence"/>
</dbReference>
<organism evidence="1 2">
    <name type="scientific">Tetracentron sinense</name>
    <name type="common">Spur-leaf</name>
    <dbReference type="NCBI Taxonomy" id="13715"/>
    <lineage>
        <taxon>Eukaryota</taxon>
        <taxon>Viridiplantae</taxon>
        <taxon>Streptophyta</taxon>
        <taxon>Embryophyta</taxon>
        <taxon>Tracheophyta</taxon>
        <taxon>Spermatophyta</taxon>
        <taxon>Magnoliopsida</taxon>
        <taxon>Trochodendrales</taxon>
        <taxon>Trochodendraceae</taxon>
        <taxon>Tetracentron</taxon>
    </lineage>
</organism>
<comment type="caution">
    <text evidence="1">The sequence shown here is derived from an EMBL/GenBank/DDBJ whole genome shotgun (WGS) entry which is preliminary data.</text>
</comment>
<evidence type="ECO:0000313" key="2">
    <source>
        <dbReference type="Proteomes" id="UP000655225"/>
    </source>
</evidence>
<dbReference type="PANTHER" id="PTHR36484">
    <property type="entry name" value="OS01G0558700 PROTEIN"/>
    <property type="match status" value="1"/>
</dbReference>
<dbReference type="EMBL" id="JABCRI010000009">
    <property type="protein sequence ID" value="KAF8400965.1"/>
    <property type="molecule type" value="Genomic_DNA"/>
</dbReference>
<evidence type="ECO:0000313" key="1">
    <source>
        <dbReference type="EMBL" id="KAF8400965.1"/>
    </source>
</evidence>
<sequence>MALSIEEALALRHGGGDVKGDAGAKRRRFDRCYSCLEIKIEPGSLEDLNSDKLKMEIKKWAKAVVAYARQFGEYGAQSPKE</sequence>
<dbReference type="OrthoDB" id="640098at2759"/>
<proteinExistence type="predicted"/>